<evidence type="ECO:0000313" key="3">
    <source>
        <dbReference type="Proteomes" id="UP000652761"/>
    </source>
</evidence>
<comment type="caution">
    <text evidence="2">The sequence shown here is derived from an EMBL/GenBank/DDBJ whole genome shotgun (WGS) entry which is preliminary data.</text>
</comment>
<reference evidence="2" key="1">
    <citation type="submission" date="2017-07" db="EMBL/GenBank/DDBJ databases">
        <title>Taro Niue Genome Assembly and Annotation.</title>
        <authorList>
            <person name="Atibalentja N."/>
            <person name="Keating K."/>
            <person name="Fields C.J."/>
        </authorList>
    </citation>
    <scope>NUCLEOTIDE SEQUENCE</scope>
    <source>
        <strain evidence="2">Niue_2</strain>
        <tissue evidence="2">Leaf</tissue>
    </source>
</reference>
<feature type="region of interest" description="Disordered" evidence="1">
    <location>
        <begin position="122"/>
        <end position="142"/>
    </location>
</feature>
<gene>
    <name evidence="2" type="ORF">Taro_012048</name>
</gene>
<keyword evidence="3" id="KW-1185">Reference proteome</keyword>
<organism evidence="2 3">
    <name type="scientific">Colocasia esculenta</name>
    <name type="common">Wild taro</name>
    <name type="synonym">Arum esculentum</name>
    <dbReference type="NCBI Taxonomy" id="4460"/>
    <lineage>
        <taxon>Eukaryota</taxon>
        <taxon>Viridiplantae</taxon>
        <taxon>Streptophyta</taxon>
        <taxon>Embryophyta</taxon>
        <taxon>Tracheophyta</taxon>
        <taxon>Spermatophyta</taxon>
        <taxon>Magnoliopsida</taxon>
        <taxon>Liliopsida</taxon>
        <taxon>Araceae</taxon>
        <taxon>Aroideae</taxon>
        <taxon>Colocasieae</taxon>
        <taxon>Colocasia</taxon>
    </lineage>
</organism>
<protein>
    <submittedName>
        <fullName evidence="2">Uncharacterized protein</fullName>
    </submittedName>
</protein>
<accession>A0A843UBV5</accession>
<evidence type="ECO:0000256" key="1">
    <source>
        <dbReference type="SAM" id="MobiDB-lite"/>
    </source>
</evidence>
<feature type="region of interest" description="Disordered" evidence="1">
    <location>
        <begin position="340"/>
        <end position="374"/>
    </location>
</feature>
<evidence type="ECO:0000313" key="2">
    <source>
        <dbReference type="EMBL" id="MQL79616.1"/>
    </source>
</evidence>
<proteinExistence type="predicted"/>
<name>A0A843UBV5_COLES</name>
<dbReference type="EMBL" id="NMUH01000466">
    <property type="protein sequence ID" value="MQL79616.1"/>
    <property type="molecule type" value="Genomic_DNA"/>
</dbReference>
<sequence length="400" mass="45802">MERRQDTSAQVHSTPQIIPMHAQIYPEPPPMSPYADSIGWLSEGPSTSVESARLYSFPRHQTFPLFRLCLQSGLMNYSAPAEILANYCPYHQVMGHSIENCIRFKDDVQRLIGQGLIDLGIHRVNPPQPHTQQPPNRSANPGSYSVNVINATSFSGLPQSTEEELQNPYLSSQWYTNARPLQRCSFDIKNTKLIFDNFKRQELIQVFPPTPYIFTNCLELHDLIETHIREGKIDQYGNSLAPANEVSQQTYDPSMEFQAFYPEICEYYHHQLGYGQYRSKAEEDQFKMGLFQYRNGISEEAAAEPISQQAEEFVDDYHQLPPSIIEESINATFESRASEDGWVTVGPRKSSNHKKPKKSTIKNDPSKRSILKPCSDQEVISSLEALQIRNKEKNRRKNKK</sequence>
<dbReference type="AlphaFoldDB" id="A0A843UBV5"/>
<dbReference type="Proteomes" id="UP000652761">
    <property type="component" value="Unassembled WGS sequence"/>
</dbReference>
<feature type="compositionally biased region" description="Basic residues" evidence="1">
    <location>
        <begin position="350"/>
        <end position="360"/>
    </location>
</feature>